<feature type="binding site" evidence="6">
    <location>
        <begin position="200"/>
        <end position="203"/>
    </location>
    <ligand>
        <name>ATP</name>
        <dbReference type="ChEBI" id="CHEBI:30616"/>
    </ligand>
</feature>
<dbReference type="InterPro" id="IPR004753">
    <property type="entry name" value="MreB"/>
</dbReference>
<evidence type="ECO:0000256" key="5">
    <source>
        <dbReference type="ARBA" id="ARBA00023458"/>
    </source>
</evidence>
<evidence type="ECO:0000256" key="3">
    <source>
        <dbReference type="ARBA" id="ARBA00022840"/>
    </source>
</evidence>
<keyword evidence="4 6" id="KW-0133">Cell shape</keyword>
<evidence type="ECO:0000313" key="7">
    <source>
        <dbReference type="EMBL" id="MFC5627493.1"/>
    </source>
</evidence>
<dbReference type="EMBL" id="JBHSPF010000005">
    <property type="protein sequence ID" value="MFC5627493.1"/>
    <property type="molecule type" value="Genomic_DNA"/>
</dbReference>
<comment type="function">
    <text evidence="6">Forms membrane-associated dynamic filaments that are essential for cell shape determination. Acts by regulating cell wall synthesis and cell elongation, and thus cell shape. A feedback loop between cell geometry and MreB localization may maintain elongated cell shape by targeting cell wall growth to regions of negative cell wall curvature.</text>
</comment>
<dbReference type="PRINTS" id="PR01652">
    <property type="entry name" value="SHAPEPROTEIN"/>
</dbReference>
<sequence length="326" mass="34745">MFNVEIGIDLGTANTLFYTKEKAIIFNEPSVVAIDTESGNVLAAGIEAKEMIGKTPYKVTAVRPLKQGVIANYDATKDMLRHMLKKMNIRKPKVVVSTPCGSTSVEKRAVKDALLSAGAKEVAMIDEPVAALIGAGLPVDEPRANVVVDIGGGTTEVGIVSYGGIVASESIPRGGDNLDEEIMQYVRKTYHLLIGERTAEAIKMTVGSADPNHQHEAMEVRGRDLVTGLPKSISLHAHEIHGAISESLAHILESIRSTLEQCPPELSGDIVDEGIILTGGGSQLHGIEKWLSEQISVPVQCASEPLEVVATGTGEALTFRPILQKV</sequence>
<comment type="subunit">
    <text evidence="6">Forms polymers.</text>
</comment>
<feature type="binding site" evidence="6">
    <location>
        <begin position="152"/>
        <end position="154"/>
    </location>
    <ligand>
        <name>ATP</name>
        <dbReference type="ChEBI" id="CHEBI:30616"/>
    </ligand>
</feature>
<organism evidence="7 8">
    <name type="scientific">Aliibacillus thermotolerans</name>
    <dbReference type="NCBI Taxonomy" id="1834418"/>
    <lineage>
        <taxon>Bacteria</taxon>
        <taxon>Bacillati</taxon>
        <taxon>Bacillota</taxon>
        <taxon>Bacilli</taxon>
        <taxon>Bacillales</taxon>
        <taxon>Bacillaceae</taxon>
        <taxon>Aliibacillus</taxon>
    </lineage>
</organism>
<comment type="similarity">
    <text evidence="5 6">Belongs to the FtsA/MreB family.</text>
</comment>
<dbReference type="InterPro" id="IPR056546">
    <property type="entry name" value="MreB_MamK-like"/>
</dbReference>
<gene>
    <name evidence="6" type="primary">mreB</name>
    <name evidence="7" type="ORF">ACFPTR_01095</name>
</gene>
<comment type="caution">
    <text evidence="6">Lacks conserved residue(s) required for the propagation of feature annotation.</text>
</comment>
<dbReference type="PANTHER" id="PTHR42749">
    <property type="entry name" value="CELL SHAPE-DETERMINING PROTEIN MREB"/>
    <property type="match status" value="1"/>
</dbReference>
<dbReference type="InterPro" id="IPR043129">
    <property type="entry name" value="ATPase_NBD"/>
</dbReference>
<dbReference type="Proteomes" id="UP001596143">
    <property type="component" value="Unassembled WGS sequence"/>
</dbReference>
<dbReference type="Gene3D" id="3.30.420.40">
    <property type="match status" value="2"/>
</dbReference>
<keyword evidence="2 6" id="KW-0547">Nucleotide-binding</keyword>
<dbReference type="Pfam" id="PF06723">
    <property type="entry name" value="MreB_Mbl"/>
    <property type="match status" value="1"/>
</dbReference>
<keyword evidence="1 6" id="KW-0963">Cytoplasm</keyword>
<reference evidence="8" key="1">
    <citation type="journal article" date="2019" name="Int. J. Syst. Evol. Microbiol.">
        <title>The Global Catalogue of Microorganisms (GCM) 10K type strain sequencing project: providing services to taxonomists for standard genome sequencing and annotation.</title>
        <authorList>
            <consortium name="The Broad Institute Genomics Platform"/>
            <consortium name="The Broad Institute Genome Sequencing Center for Infectious Disease"/>
            <person name="Wu L."/>
            <person name="Ma J."/>
        </authorList>
    </citation>
    <scope>NUCLEOTIDE SEQUENCE [LARGE SCALE GENOMIC DNA]</scope>
    <source>
        <strain evidence="8">CGMCC 1.15790</strain>
    </source>
</reference>
<dbReference type="RefSeq" id="WP_270895684.1">
    <property type="nucleotide sequence ID" value="NZ_JBHSPF010000005.1"/>
</dbReference>
<dbReference type="PANTHER" id="PTHR42749:SF1">
    <property type="entry name" value="CELL SHAPE-DETERMINING PROTEIN MREB"/>
    <property type="match status" value="1"/>
</dbReference>
<evidence type="ECO:0000313" key="8">
    <source>
        <dbReference type="Proteomes" id="UP001596143"/>
    </source>
</evidence>
<dbReference type="HAMAP" id="MF_02207">
    <property type="entry name" value="MreB"/>
    <property type="match status" value="1"/>
</dbReference>
<feature type="binding site" evidence="6">
    <location>
        <begin position="12"/>
        <end position="14"/>
    </location>
    <ligand>
        <name>ATP</name>
        <dbReference type="ChEBI" id="CHEBI:30616"/>
    </ligand>
</feature>
<protein>
    <recommendedName>
        <fullName evidence="6">Cell shape-determining protein MreB</fullName>
    </recommendedName>
</protein>
<dbReference type="NCBIfam" id="NF010539">
    <property type="entry name" value="PRK13927.1"/>
    <property type="match status" value="1"/>
</dbReference>
<name>A0ABW0U298_9BACI</name>
<evidence type="ECO:0000256" key="2">
    <source>
        <dbReference type="ARBA" id="ARBA00022741"/>
    </source>
</evidence>
<keyword evidence="8" id="KW-1185">Reference proteome</keyword>
<evidence type="ECO:0000256" key="4">
    <source>
        <dbReference type="ARBA" id="ARBA00022960"/>
    </source>
</evidence>
<evidence type="ECO:0000256" key="1">
    <source>
        <dbReference type="ARBA" id="ARBA00022490"/>
    </source>
</evidence>
<proteinExistence type="inferred from homology"/>
<evidence type="ECO:0000256" key="6">
    <source>
        <dbReference type="HAMAP-Rule" id="MF_02207"/>
    </source>
</evidence>
<dbReference type="SUPFAM" id="SSF53067">
    <property type="entry name" value="Actin-like ATPase domain"/>
    <property type="match status" value="2"/>
</dbReference>
<comment type="caution">
    <text evidence="7">The sequence shown here is derived from an EMBL/GenBank/DDBJ whole genome shotgun (WGS) entry which is preliminary data.</text>
</comment>
<dbReference type="NCBIfam" id="TIGR00904">
    <property type="entry name" value="mreB"/>
    <property type="match status" value="1"/>
</dbReference>
<accession>A0ABW0U298</accession>
<keyword evidence="3 6" id="KW-0067">ATP-binding</keyword>
<dbReference type="CDD" id="cd10225">
    <property type="entry name" value="ASKHA_NBD_MreB-like"/>
    <property type="match status" value="1"/>
</dbReference>
<comment type="subcellular location">
    <subcellularLocation>
        <location evidence="6">Cytoplasm</location>
    </subcellularLocation>
    <text evidence="6">Membrane-associated.</text>
</comment>